<keyword evidence="1" id="KW-0812">Transmembrane</keyword>
<dbReference type="Proteomes" id="UP000019030">
    <property type="component" value="Chromosome"/>
</dbReference>
<dbReference type="AlphaFoldDB" id="W0LJF2"/>
<evidence type="ECO:0000256" key="1">
    <source>
        <dbReference type="SAM" id="Phobius"/>
    </source>
</evidence>
<feature type="transmembrane region" description="Helical" evidence="1">
    <location>
        <begin position="62"/>
        <end position="84"/>
    </location>
</feature>
<name>W0LJF2_9GAMM</name>
<reference evidence="2 3" key="1">
    <citation type="submission" date="2014-01" db="EMBL/GenBank/DDBJ databases">
        <title>Isolation of Serratia multitudinisentens RB-25 from Ex-Landfill site.</title>
        <authorList>
            <person name="Robson E.H.J."/>
        </authorList>
    </citation>
    <scope>NUCLEOTIDE SEQUENCE [LARGE SCALE GENOMIC DNA]</scope>
    <source>
        <strain evidence="2 3">RB-25</strain>
    </source>
</reference>
<accession>W0LJF2</accession>
<reference evidence="2 3" key="2">
    <citation type="submission" date="2015-03" db="EMBL/GenBank/DDBJ databases">
        <authorList>
            <person name="Chan K.-G."/>
        </authorList>
    </citation>
    <scope>NUCLEOTIDE SEQUENCE [LARGE SCALE GENOMIC DNA]</scope>
    <source>
        <strain evidence="2 3">RB-25</strain>
    </source>
</reference>
<keyword evidence="1" id="KW-1133">Transmembrane helix</keyword>
<proteinExistence type="predicted"/>
<organism evidence="2 3">
    <name type="scientific">Chania multitudinisentens RB-25</name>
    <dbReference type="NCBI Taxonomy" id="1441930"/>
    <lineage>
        <taxon>Bacteria</taxon>
        <taxon>Pseudomonadati</taxon>
        <taxon>Pseudomonadota</taxon>
        <taxon>Gammaproteobacteria</taxon>
        <taxon>Enterobacterales</taxon>
        <taxon>Yersiniaceae</taxon>
        <taxon>Chania</taxon>
    </lineage>
</organism>
<sequence>MTISFKGEINASLVKIYYVLVTVGSGRQEISWLFSPEYDLCLSFIMVKECQKRQKITTFPTVTGIGVNTVVFGDFFLLLIRVYWL</sequence>
<dbReference type="STRING" id="1441930.Z042_00695"/>
<gene>
    <name evidence="2" type="ORF">Z042_00695</name>
</gene>
<protein>
    <submittedName>
        <fullName evidence="2">Uncharacterized protein</fullName>
    </submittedName>
</protein>
<evidence type="ECO:0000313" key="3">
    <source>
        <dbReference type="Proteomes" id="UP000019030"/>
    </source>
</evidence>
<dbReference type="KEGG" id="sfo:Z042_00695"/>
<keyword evidence="1" id="KW-0472">Membrane</keyword>
<dbReference type="HOGENOM" id="CLU_2510830_0_0_6"/>
<keyword evidence="3" id="KW-1185">Reference proteome</keyword>
<evidence type="ECO:0000313" key="2">
    <source>
        <dbReference type="EMBL" id="AHG22559.1"/>
    </source>
</evidence>
<dbReference type="EMBL" id="CP007044">
    <property type="protein sequence ID" value="AHG22559.1"/>
    <property type="molecule type" value="Genomic_DNA"/>
</dbReference>